<dbReference type="InterPro" id="IPR041527">
    <property type="entry name" value="YhcG_N"/>
</dbReference>
<evidence type="ECO:0000259" key="1">
    <source>
        <dbReference type="Pfam" id="PF17761"/>
    </source>
</evidence>
<dbReference type="Pfam" id="PF17761">
    <property type="entry name" value="DUF1016_N"/>
    <property type="match status" value="1"/>
</dbReference>
<feature type="domain" description="YhcG N-terminal" evidence="1">
    <location>
        <begin position="19"/>
        <end position="69"/>
    </location>
</feature>
<evidence type="ECO:0000313" key="2">
    <source>
        <dbReference type="EMBL" id="QOS39692.1"/>
    </source>
</evidence>
<organism evidence="2 3">
    <name type="scientific">Treponema rectale</name>
    <dbReference type="NCBI Taxonomy" id="744512"/>
    <lineage>
        <taxon>Bacteria</taxon>
        <taxon>Pseudomonadati</taxon>
        <taxon>Spirochaetota</taxon>
        <taxon>Spirochaetia</taxon>
        <taxon>Spirochaetales</taxon>
        <taxon>Treponemataceae</taxon>
        <taxon>Treponema</taxon>
    </lineage>
</organism>
<evidence type="ECO:0000313" key="3">
    <source>
        <dbReference type="Proteomes" id="UP000593591"/>
    </source>
</evidence>
<reference evidence="2 3" key="1">
    <citation type="submission" date="2018-08" db="EMBL/GenBank/DDBJ databases">
        <title>The first complete genome of Treponema rectale (CHPAT), a commensal spirochete of the bovine rectum.</title>
        <authorList>
            <person name="Staton G.J."/>
            <person name="Clegg S.R."/>
            <person name="Carter S.D."/>
            <person name="Radford A.D."/>
            <person name="Darby A."/>
            <person name="Hall N."/>
            <person name="Birtles R.J."/>
            <person name="Evans N.J."/>
        </authorList>
    </citation>
    <scope>NUCLEOTIDE SEQUENCE [LARGE SCALE GENOMIC DNA]</scope>
    <source>
        <strain evidence="2 3">CHPA</strain>
    </source>
</reference>
<dbReference type="AlphaFoldDB" id="A0A7M1XNI0"/>
<gene>
    <name evidence="2" type="ORF">DYE49_04125</name>
</gene>
<dbReference type="EMBL" id="CP031517">
    <property type="protein sequence ID" value="QOS39692.1"/>
    <property type="molecule type" value="Genomic_DNA"/>
</dbReference>
<dbReference type="KEGG" id="trc:DYE49_04125"/>
<name>A0A7M1XNI0_9SPIR</name>
<protein>
    <submittedName>
        <fullName evidence="2">DUF1016 family protein</fullName>
    </submittedName>
</protein>
<accession>A0A7M1XNI0</accession>
<proteinExistence type="predicted"/>
<sequence>MMKHTKHNRLRLYLGNYPKKFGKGFSRANIWNMIHFYHDYGSVQSLTERLTWTHYCELLSINDKEKRPF</sequence>
<dbReference type="Proteomes" id="UP000593591">
    <property type="component" value="Chromosome"/>
</dbReference>